<evidence type="ECO:0000256" key="3">
    <source>
        <dbReference type="SAM" id="Phobius"/>
    </source>
</evidence>
<dbReference type="InterPro" id="IPR050469">
    <property type="entry name" value="Diguanylate_Cyclase"/>
</dbReference>
<dbReference type="PANTHER" id="PTHR45138:SF9">
    <property type="entry name" value="DIGUANYLATE CYCLASE DGCM-RELATED"/>
    <property type="match status" value="1"/>
</dbReference>
<evidence type="ECO:0000313" key="5">
    <source>
        <dbReference type="EMBL" id="BBI20681.1"/>
    </source>
</evidence>
<dbReference type="InterPro" id="IPR000160">
    <property type="entry name" value="GGDEF_dom"/>
</dbReference>
<dbReference type="EC" id="2.7.7.65" evidence="1"/>
<organism evidence="5 6">
    <name type="scientific">Qipengyuania flava</name>
    <dbReference type="NCBI Taxonomy" id="192812"/>
    <lineage>
        <taxon>Bacteria</taxon>
        <taxon>Pseudomonadati</taxon>
        <taxon>Pseudomonadota</taxon>
        <taxon>Alphaproteobacteria</taxon>
        <taxon>Sphingomonadales</taxon>
        <taxon>Erythrobacteraceae</taxon>
        <taxon>Qipengyuania</taxon>
    </lineage>
</organism>
<evidence type="ECO:0000313" key="6">
    <source>
        <dbReference type="Proteomes" id="UP000290057"/>
    </source>
</evidence>
<comment type="catalytic activity">
    <reaction evidence="2">
        <text>2 GTP = 3',3'-c-di-GMP + 2 diphosphate</text>
        <dbReference type="Rhea" id="RHEA:24898"/>
        <dbReference type="ChEBI" id="CHEBI:33019"/>
        <dbReference type="ChEBI" id="CHEBI:37565"/>
        <dbReference type="ChEBI" id="CHEBI:58805"/>
        <dbReference type="EC" id="2.7.7.65"/>
    </reaction>
</comment>
<dbReference type="PANTHER" id="PTHR45138">
    <property type="entry name" value="REGULATORY COMPONENTS OF SENSORY TRANSDUCTION SYSTEM"/>
    <property type="match status" value="1"/>
</dbReference>
<dbReference type="PROSITE" id="PS50887">
    <property type="entry name" value="GGDEF"/>
    <property type="match status" value="1"/>
</dbReference>
<dbReference type="InterPro" id="IPR043128">
    <property type="entry name" value="Rev_trsase/Diguanyl_cyclase"/>
</dbReference>
<dbReference type="InterPro" id="IPR007891">
    <property type="entry name" value="CHASE3"/>
</dbReference>
<dbReference type="CDD" id="cd19410">
    <property type="entry name" value="HK9-like_sensor"/>
    <property type="match status" value="1"/>
</dbReference>
<dbReference type="Pfam" id="PF05227">
    <property type="entry name" value="CHASE3"/>
    <property type="match status" value="1"/>
</dbReference>
<keyword evidence="6" id="KW-1185">Reference proteome</keyword>
<evidence type="ECO:0000256" key="2">
    <source>
        <dbReference type="ARBA" id="ARBA00034247"/>
    </source>
</evidence>
<dbReference type="Proteomes" id="UP000290057">
    <property type="component" value="Chromosome"/>
</dbReference>
<protein>
    <recommendedName>
        <fullName evidence="1">diguanylate cyclase</fullName>
        <ecNumber evidence="1">2.7.7.65</ecNumber>
    </recommendedName>
</protein>
<reference evidence="5 6" key="1">
    <citation type="submission" date="2019-01" db="EMBL/GenBank/DDBJ databases">
        <title>Complete genome sequence of Erythrobacter flavus KJ5.</title>
        <authorList>
            <person name="Kanesaki Y."/>
            <person name="Brotosudarmo T."/>
            <person name="Moriuchi R."/>
            <person name="Awai K."/>
        </authorList>
    </citation>
    <scope>NUCLEOTIDE SEQUENCE [LARGE SCALE GENOMIC DNA]</scope>
    <source>
        <strain evidence="5 6">KJ5</strain>
    </source>
</reference>
<sequence length="399" mass="44349">MWVIRQFTARSFRSDWRSYFLIGCVIVLALLLAGASWSAWRSSVERSAAEQRQDHTLQVLIETDRLRSAALQQIRGGRGYLLTGRQMFLRPHISGKRQAEMAHARLASLLADNPQQVLRVKALGTDLAHLRLVVDSMVARASEGSQADALQLMRSGSDRDAIEAIMRTLDDLQASERAELAQRTATAKQRAIANERYQYLLAAIGLLLLALSIVTTIYVRRALERERLARRELQHFAMTDALTALPNRRSFMKELDRAIERAQAKPDRTLSLAIFDIDHFKRINDRFGHPAGDAVIKDVGKRAKQALRKRDLVGRIGGEEFGVILPNANLAAATAICERLRQAIAGNPVVREDAIIAFTASIGIAEFQAGDEADHLLTRADVALYDAKTGGRNQVRTGI</sequence>
<evidence type="ECO:0000259" key="4">
    <source>
        <dbReference type="PROSITE" id="PS50887"/>
    </source>
</evidence>
<dbReference type="RefSeq" id="WP_130586453.1">
    <property type="nucleotide sequence ID" value="NZ_AP019389.1"/>
</dbReference>
<evidence type="ECO:0000256" key="1">
    <source>
        <dbReference type="ARBA" id="ARBA00012528"/>
    </source>
</evidence>
<keyword evidence="3" id="KW-1133">Transmembrane helix</keyword>
<feature type="domain" description="GGDEF" evidence="4">
    <location>
        <begin position="268"/>
        <end position="399"/>
    </location>
</feature>
<dbReference type="SUPFAM" id="SSF55073">
    <property type="entry name" value="Nucleotide cyclase"/>
    <property type="match status" value="1"/>
</dbReference>
<dbReference type="EMBL" id="AP019389">
    <property type="protein sequence ID" value="BBI20681.1"/>
    <property type="molecule type" value="Genomic_DNA"/>
</dbReference>
<dbReference type="GO" id="GO:0052621">
    <property type="term" value="F:diguanylate cyclase activity"/>
    <property type="evidence" value="ECO:0007669"/>
    <property type="project" value="UniProtKB-EC"/>
</dbReference>
<dbReference type="Pfam" id="PF00990">
    <property type="entry name" value="GGDEF"/>
    <property type="match status" value="1"/>
</dbReference>
<dbReference type="NCBIfam" id="TIGR00254">
    <property type="entry name" value="GGDEF"/>
    <property type="match status" value="1"/>
</dbReference>
<accession>A0A3T1CI82</accession>
<gene>
    <name evidence="5" type="ORF">EKJ_15280</name>
</gene>
<proteinExistence type="predicted"/>
<keyword evidence="3" id="KW-0472">Membrane</keyword>
<dbReference type="SMART" id="SM00267">
    <property type="entry name" value="GGDEF"/>
    <property type="match status" value="1"/>
</dbReference>
<dbReference type="FunFam" id="3.30.70.270:FF:000001">
    <property type="entry name" value="Diguanylate cyclase domain protein"/>
    <property type="match status" value="1"/>
</dbReference>
<dbReference type="Gene3D" id="3.30.70.270">
    <property type="match status" value="1"/>
</dbReference>
<dbReference type="CDD" id="cd01949">
    <property type="entry name" value="GGDEF"/>
    <property type="match status" value="1"/>
</dbReference>
<name>A0A3T1CI82_9SPHN</name>
<feature type="transmembrane region" description="Helical" evidence="3">
    <location>
        <begin position="197"/>
        <end position="219"/>
    </location>
</feature>
<keyword evidence="3" id="KW-0812">Transmembrane</keyword>
<dbReference type="AlphaFoldDB" id="A0A3T1CI82"/>
<dbReference type="InterPro" id="IPR029787">
    <property type="entry name" value="Nucleotide_cyclase"/>
</dbReference>